<dbReference type="PANTHER" id="PTHR48103:SF2">
    <property type="entry name" value="MIDASIN"/>
    <property type="match status" value="1"/>
</dbReference>
<dbReference type="InterPro" id="IPR036465">
    <property type="entry name" value="vWFA_dom_sf"/>
</dbReference>
<feature type="compositionally biased region" description="Basic and acidic residues" evidence="3">
    <location>
        <begin position="641"/>
        <end position="658"/>
    </location>
</feature>
<evidence type="ECO:0000259" key="4">
    <source>
        <dbReference type="PROSITE" id="PS50234"/>
    </source>
</evidence>
<dbReference type="GO" id="GO:0030687">
    <property type="term" value="C:preribosome, large subunit precursor"/>
    <property type="evidence" value="ECO:0007669"/>
    <property type="project" value="TreeGrafter"/>
</dbReference>
<evidence type="ECO:0000256" key="2">
    <source>
        <dbReference type="ARBA" id="ARBA00022840"/>
    </source>
</evidence>
<dbReference type="SUPFAM" id="SSF53300">
    <property type="entry name" value="vWA-like"/>
    <property type="match status" value="1"/>
</dbReference>
<feature type="compositionally biased region" description="Low complexity" evidence="3">
    <location>
        <begin position="674"/>
        <end position="690"/>
    </location>
</feature>
<dbReference type="GO" id="GO:0005524">
    <property type="term" value="F:ATP binding"/>
    <property type="evidence" value="ECO:0007669"/>
    <property type="project" value="UniProtKB-KW"/>
</dbReference>
<feature type="compositionally biased region" description="Basic and acidic residues" evidence="3">
    <location>
        <begin position="460"/>
        <end position="472"/>
    </location>
</feature>
<dbReference type="PROSITE" id="PS50234">
    <property type="entry name" value="VWFA"/>
    <property type="match status" value="1"/>
</dbReference>
<dbReference type="GO" id="GO:0000027">
    <property type="term" value="P:ribosomal large subunit assembly"/>
    <property type="evidence" value="ECO:0007669"/>
    <property type="project" value="TreeGrafter"/>
</dbReference>
<dbReference type="EMBL" id="JANBQF010000543">
    <property type="protein sequence ID" value="KAJ2000365.1"/>
    <property type="molecule type" value="Genomic_DNA"/>
</dbReference>
<keyword evidence="2" id="KW-0067">ATP-binding</keyword>
<feature type="compositionally biased region" description="Acidic residues" evidence="3">
    <location>
        <begin position="230"/>
        <end position="246"/>
    </location>
</feature>
<gene>
    <name evidence="5" type="ORF">H4R26_004652</name>
</gene>
<feature type="compositionally biased region" description="Acidic residues" evidence="3">
    <location>
        <begin position="796"/>
        <end position="822"/>
    </location>
</feature>
<dbReference type="AlphaFoldDB" id="A0A9W8BGX9"/>
<dbReference type="PANTHER" id="PTHR48103">
    <property type="entry name" value="MIDASIN-RELATED"/>
    <property type="match status" value="1"/>
</dbReference>
<feature type="compositionally biased region" description="Acidic residues" evidence="3">
    <location>
        <begin position="659"/>
        <end position="673"/>
    </location>
</feature>
<evidence type="ECO:0000313" key="5">
    <source>
        <dbReference type="EMBL" id="KAJ2000365.1"/>
    </source>
</evidence>
<feature type="compositionally biased region" description="Low complexity" evidence="3">
    <location>
        <begin position="574"/>
        <end position="610"/>
    </location>
</feature>
<feature type="compositionally biased region" description="Acidic residues" evidence="3">
    <location>
        <begin position="337"/>
        <end position="351"/>
    </location>
</feature>
<dbReference type="Gene3D" id="3.40.50.410">
    <property type="entry name" value="von Willebrand factor, type A domain"/>
    <property type="match status" value="1"/>
</dbReference>
<feature type="compositionally biased region" description="Basic and acidic residues" evidence="3">
    <location>
        <begin position="722"/>
        <end position="732"/>
    </location>
</feature>
<feature type="compositionally biased region" description="Basic and acidic residues" evidence="3">
    <location>
        <begin position="691"/>
        <end position="703"/>
    </location>
</feature>
<comment type="caution">
    <text evidence="5">The sequence shown here is derived from an EMBL/GenBank/DDBJ whole genome shotgun (WGS) entry which is preliminary data.</text>
</comment>
<protein>
    <recommendedName>
        <fullName evidence="4">VWFA domain-containing protein</fullName>
    </recommendedName>
</protein>
<evidence type="ECO:0000256" key="1">
    <source>
        <dbReference type="ARBA" id="ARBA00022741"/>
    </source>
</evidence>
<feature type="domain" description="VWFA" evidence="4">
    <location>
        <begin position="924"/>
        <end position="1066"/>
    </location>
</feature>
<feature type="compositionally biased region" description="Acidic residues" evidence="3">
    <location>
        <begin position="502"/>
        <end position="535"/>
    </location>
</feature>
<dbReference type="GO" id="GO:0000055">
    <property type="term" value="P:ribosomal large subunit export from nucleus"/>
    <property type="evidence" value="ECO:0007669"/>
    <property type="project" value="TreeGrafter"/>
</dbReference>
<feature type="compositionally biased region" description="Acidic residues" evidence="3">
    <location>
        <begin position="478"/>
        <end position="491"/>
    </location>
</feature>
<proteinExistence type="predicted"/>
<sequence length="1136" mass="123154">MQEAFAALDLPAALAESWVQPIAAQLARILDLCAAEPGPRAGGAEDGGVELAAAAGQWVTAVMRAWQTMHRAEESLEAALGAERNEWGLRPKELVRRSEFMQAAARGLHLPTMLELWRRLTSLACAAGAAHVVTAFVRPWVAQYSRLVQRVVAMYGERHRATVQFALTVTSVLTTVLLHGLGSNDMYDGEDTDESMQTGTGIGEGSTAGAKNVSDEIEGEDQVEGLQGEEGQDNEEEDPGNNEDAIDMQNDFDGKLGDADLQTDDDNSSDESDDDGEDDMDEQMGDVDPTDPTALDDKLWDDEEEKDEKEQKGEDSKVDSKASKKKDKSDIVAGTGSDDEDSGSDGGEQPEPESGSEQADDDNGSGDDDGGDAEEGDDGEEDSEGELDDRVNKDTLNRMADVEDLAEQLEMPDDLDMGGDDDAESDEEDDGLDADMNELPEDEPIDPFDPSAQPEDAEAEDAKAEGDEHSAAEADAAAAEEESAEAMEADDGASGSEAGSDGGEDQDGDDEGEKDGADEEAADPEEDTEAGGPEPDEPREAEAEDAAKSGANKPTDGIDSAMNLDGSDEAAPNASAESQQQQMKAMQSSSQQQQRQPDQQQMQAEQSQGMPDGAANDRGADSQPQLQQPQEKQRNLQPERTLADVIEKWERRLDLVMRDEEETAAEEETEGAVEEQGAPESDDAAAAPESSAHEHVKPDEAFDRVALADATEAELAQQQERPPMDVEERGSGEQEADAEDMDVDGEKAEKEPLGHEPPRDAGPPQSAEQPAEQQARPAMASMQRSAADEPGGVEAEGMDVDAEPAAEAEAEADGSDPEPEEVDVDRLRAELEERTAAWRAGADAEQEQAAQLWRGYTRVTHDLALVLTEQLRLILAPTQATQLRGDFRTGKRLNMKRIIPYIASEFRKDKIWLRRAKPARREYHVILALDNSKSMAQAPRAVELAYETLALVATALAQLDVGHIAVVAFGDAVRLLHPFDRPFDADAGARVLRHLTFADDRTDVVQLMDASLRLYDDAAAALSSSSSADLWRLQLVISDGVCQDHPRLLRQVRAAMEQRIMTVFIVLDRSALTDADPEKDSIMNTQHVSFVNGEMRVERYLDTFPFKFYVVLRDIHGLPAVLAETLRQYFSLVGSE</sequence>
<feature type="compositionally biased region" description="Acidic residues" evidence="3">
    <location>
        <begin position="734"/>
        <end position="743"/>
    </location>
</feature>
<accession>A0A9W8BGX9</accession>
<feature type="compositionally biased region" description="Low complexity" evidence="3">
    <location>
        <begin position="763"/>
        <end position="778"/>
    </location>
</feature>
<feature type="compositionally biased region" description="Acidic residues" evidence="3">
    <location>
        <begin position="358"/>
        <end position="387"/>
    </location>
</feature>
<feature type="compositionally biased region" description="Low complexity" evidence="3">
    <location>
        <begin position="623"/>
        <end position="638"/>
    </location>
</feature>
<feature type="compositionally biased region" description="Basic and acidic residues" evidence="3">
    <location>
        <begin position="536"/>
        <end position="547"/>
    </location>
</feature>
<feature type="region of interest" description="Disordered" evidence="3">
    <location>
        <begin position="183"/>
        <end position="822"/>
    </location>
</feature>
<feature type="compositionally biased region" description="Basic and acidic residues" evidence="3">
    <location>
        <begin position="744"/>
        <end position="759"/>
    </location>
</feature>
<feature type="compositionally biased region" description="Acidic residues" evidence="3">
    <location>
        <begin position="402"/>
        <end position="446"/>
    </location>
</feature>
<keyword evidence="6" id="KW-1185">Reference proteome</keyword>
<dbReference type="InterPro" id="IPR002035">
    <property type="entry name" value="VWF_A"/>
</dbReference>
<feature type="compositionally biased region" description="Basic and acidic residues" evidence="3">
    <location>
        <begin position="308"/>
        <end position="330"/>
    </location>
</feature>
<reference evidence="5" key="1">
    <citation type="submission" date="2022-07" db="EMBL/GenBank/DDBJ databases">
        <title>Phylogenomic reconstructions and comparative analyses of Kickxellomycotina fungi.</title>
        <authorList>
            <person name="Reynolds N.K."/>
            <person name="Stajich J.E."/>
            <person name="Barry K."/>
            <person name="Grigoriev I.V."/>
            <person name="Crous P."/>
            <person name="Smith M.E."/>
        </authorList>
    </citation>
    <scope>NUCLEOTIDE SEQUENCE</scope>
    <source>
        <strain evidence="5">IMI 214461</strain>
    </source>
</reference>
<evidence type="ECO:0000256" key="3">
    <source>
        <dbReference type="SAM" id="MobiDB-lite"/>
    </source>
</evidence>
<dbReference type="GO" id="GO:0005634">
    <property type="term" value="C:nucleus"/>
    <property type="evidence" value="ECO:0007669"/>
    <property type="project" value="TreeGrafter"/>
</dbReference>
<name>A0A9W8BGX9_9FUNG</name>
<keyword evidence="1" id="KW-0547">Nucleotide-binding</keyword>
<organism evidence="5 6">
    <name type="scientific">Coemansia thaxteri</name>
    <dbReference type="NCBI Taxonomy" id="2663907"/>
    <lineage>
        <taxon>Eukaryota</taxon>
        <taxon>Fungi</taxon>
        <taxon>Fungi incertae sedis</taxon>
        <taxon>Zoopagomycota</taxon>
        <taxon>Kickxellomycotina</taxon>
        <taxon>Kickxellomycetes</taxon>
        <taxon>Kickxellales</taxon>
        <taxon>Kickxellaceae</taxon>
        <taxon>Coemansia</taxon>
    </lineage>
</organism>
<dbReference type="OrthoDB" id="5186at2759"/>
<dbReference type="Proteomes" id="UP001150907">
    <property type="component" value="Unassembled WGS sequence"/>
</dbReference>
<feature type="compositionally biased region" description="Acidic residues" evidence="3">
    <location>
        <begin position="261"/>
        <end position="289"/>
    </location>
</feature>
<evidence type="ECO:0000313" key="6">
    <source>
        <dbReference type="Proteomes" id="UP001150907"/>
    </source>
</evidence>